<dbReference type="PANTHER" id="PTHR45947">
    <property type="entry name" value="SULFOQUINOVOSYL TRANSFERASE SQD2"/>
    <property type="match status" value="1"/>
</dbReference>
<dbReference type="Pfam" id="PF13692">
    <property type="entry name" value="Glyco_trans_1_4"/>
    <property type="match status" value="1"/>
</dbReference>
<sequence>MRVALVHSFYSSRQPSGENQVVEQQLAALGRAGVETLLVDQRTDDRERSRLYPVGAALTVATGTGPTPLAALGEFAPDVVHIHNLFPNFGRGWVRRWDGPLVAHAHNFRALCPGGSLSRDGRICTECLDSGSTRPAMRHGCYRGSRLQTLPLALSTRFGADVVLTRADRVIALTEDMRGLYARAGVPASRIDVVPNFIPATEVPEVGPGGDYWLYVGRLSPEKGILELVRDWPRGRRLVVAGSGILADAVRAVAHDDVELLGHQTREQVRALMAGALGLVFPSRCMEGLGLVALEAIAAGTPVLAWAPAPAAALVQALGVGLAGSADVAASLEEAEARFPHLRAHCREVFEAHFTEKVWVDSVLDVYDRARQASAAHHR</sequence>
<evidence type="ECO:0000313" key="5">
    <source>
        <dbReference type="Proteomes" id="UP001501285"/>
    </source>
</evidence>
<keyword evidence="1" id="KW-0328">Glycosyltransferase</keyword>
<dbReference type="CDD" id="cd03801">
    <property type="entry name" value="GT4_PimA-like"/>
    <property type="match status" value="1"/>
</dbReference>
<dbReference type="SUPFAM" id="SSF53756">
    <property type="entry name" value="UDP-Glycosyltransferase/glycogen phosphorylase"/>
    <property type="match status" value="1"/>
</dbReference>
<reference evidence="5" key="1">
    <citation type="journal article" date="2019" name="Int. J. Syst. Evol. Microbiol.">
        <title>The Global Catalogue of Microorganisms (GCM) 10K type strain sequencing project: providing services to taxonomists for standard genome sequencing and annotation.</title>
        <authorList>
            <consortium name="The Broad Institute Genomics Platform"/>
            <consortium name="The Broad Institute Genome Sequencing Center for Infectious Disease"/>
            <person name="Wu L."/>
            <person name="Ma J."/>
        </authorList>
    </citation>
    <scope>NUCLEOTIDE SEQUENCE [LARGE SCALE GENOMIC DNA]</scope>
    <source>
        <strain evidence="5">JCM 14283</strain>
    </source>
</reference>
<dbReference type="EMBL" id="BAAANB010000001">
    <property type="protein sequence ID" value="GAA2020744.1"/>
    <property type="molecule type" value="Genomic_DNA"/>
</dbReference>
<dbReference type="Proteomes" id="UP001501285">
    <property type="component" value="Unassembled WGS sequence"/>
</dbReference>
<feature type="domain" description="Glycosyltransferase subfamily 4-like N-terminal" evidence="3">
    <location>
        <begin position="17"/>
        <end position="196"/>
    </location>
</feature>
<name>A0ABP5F8J0_9MICO</name>
<dbReference type="Gene3D" id="3.40.50.2000">
    <property type="entry name" value="Glycogen Phosphorylase B"/>
    <property type="match status" value="2"/>
</dbReference>
<protein>
    <submittedName>
        <fullName evidence="4">Glycosyltransferase family 4 protein</fullName>
    </submittedName>
</protein>
<dbReference type="InterPro" id="IPR028098">
    <property type="entry name" value="Glyco_trans_4-like_N"/>
</dbReference>
<gene>
    <name evidence="4" type="ORF">GCM10009740_06470</name>
</gene>
<evidence type="ECO:0000256" key="2">
    <source>
        <dbReference type="ARBA" id="ARBA00022679"/>
    </source>
</evidence>
<dbReference type="InterPro" id="IPR050194">
    <property type="entry name" value="Glycosyltransferase_grp1"/>
</dbReference>
<dbReference type="PANTHER" id="PTHR45947:SF13">
    <property type="entry name" value="TRANSFERASE"/>
    <property type="match status" value="1"/>
</dbReference>
<organism evidence="4 5">
    <name type="scientific">Terrabacter terrae</name>
    <dbReference type="NCBI Taxonomy" id="318434"/>
    <lineage>
        <taxon>Bacteria</taxon>
        <taxon>Bacillati</taxon>
        <taxon>Actinomycetota</taxon>
        <taxon>Actinomycetes</taxon>
        <taxon>Micrococcales</taxon>
        <taxon>Intrasporangiaceae</taxon>
        <taxon>Terrabacter</taxon>
    </lineage>
</organism>
<dbReference type="Pfam" id="PF13579">
    <property type="entry name" value="Glyco_trans_4_4"/>
    <property type="match status" value="1"/>
</dbReference>
<comment type="caution">
    <text evidence="4">The sequence shown here is derived from an EMBL/GenBank/DDBJ whole genome shotgun (WGS) entry which is preliminary data.</text>
</comment>
<evidence type="ECO:0000256" key="1">
    <source>
        <dbReference type="ARBA" id="ARBA00022676"/>
    </source>
</evidence>
<accession>A0ABP5F8J0</accession>
<keyword evidence="5" id="KW-1185">Reference proteome</keyword>
<evidence type="ECO:0000259" key="3">
    <source>
        <dbReference type="Pfam" id="PF13579"/>
    </source>
</evidence>
<keyword evidence="2" id="KW-0808">Transferase</keyword>
<evidence type="ECO:0000313" key="4">
    <source>
        <dbReference type="EMBL" id="GAA2020744.1"/>
    </source>
</evidence>
<proteinExistence type="predicted"/>